<keyword evidence="4" id="KW-0804">Transcription</keyword>
<dbReference type="GO" id="GO:0005524">
    <property type="term" value="F:ATP binding"/>
    <property type="evidence" value="ECO:0007669"/>
    <property type="project" value="UniProtKB-KW"/>
</dbReference>
<dbReference type="GO" id="GO:0043565">
    <property type="term" value="F:sequence-specific DNA binding"/>
    <property type="evidence" value="ECO:0007669"/>
    <property type="project" value="InterPro"/>
</dbReference>
<dbReference type="SUPFAM" id="SSF46689">
    <property type="entry name" value="Homeodomain-like"/>
    <property type="match status" value="1"/>
</dbReference>
<dbReference type="PROSITE" id="PS50113">
    <property type="entry name" value="PAC"/>
    <property type="match status" value="1"/>
</dbReference>
<dbReference type="InterPro" id="IPR035965">
    <property type="entry name" value="PAS-like_dom_sf"/>
</dbReference>
<dbReference type="Pfam" id="PF00158">
    <property type="entry name" value="Sigma54_activat"/>
    <property type="match status" value="1"/>
</dbReference>
<dbReference type="InterPro" id="IPR013656">
    <property type="entry name" value="PAS_4"/>
</dbReference>
<dbReference type="InterPro" id="IPR002093">
    <property type="entry name" value="BRCA2_repeat"/>
</dbReference>
<dbReference type="PROSITE" id="PS50112">
    <property type="entry name" value="PAS"/>
    <property type="match status" value="1"/>
</dbReference>
<comment type="caution">
    <text evidence="8">The sequence shown here is derived from an EMBL/GenBank/DDBJ whole genome shotgun (WGS) entry which is preliminary data.</text>
</comment>
<dbReference type="EMBL" id="DTGT01000368">
    <property type="protein sequence ID" value="HGH61888.1"/>
    <property type="molecule type" value="Genomic_DNA"/>
</dbReference>
<dbReference type="GO" id="GO:0006355">
    <property type="term" value="P:regulation of DNA-templated transcription"/>
    <property type="evidence" value="ECO:0007669"/>
    <property type="project" value="InterPro"/>
</dbReference>
<dbReference type="InterPro" id="IPR000700">
    <property type="entry name" value="PAS-assoc_C"/>
</dbReference>
<dbReference type="Pfam" id="PF02954">
    <property type="entry name" value="HTH_8"/>
    <property type="match status" value="1"/>
</dbReference>
<dbReference type="InterPro" id="IPR027417">
    <property type="entry name" value="P-loop_NTPase"/>
</dbReference>
<evidence type="ECO:0000256" key="3">
    <source>
        <dbReference type="ARBA" id="ARBA00023015"/>
    </source>
</evidence>
<dbReference type="Gene3D" id="1.10.10.60">
    <property type="entry name" value="Homeodomain-like"/>
    <property type="match status" value="1"/>
</dbReference>
<dbReference type="PRINTS" id="PR01590">
    <property type="entry name" value="HTHFIS"/>
</dbReference>
<dbReference type="Pfam" id="PF25601">
    <property type="entry name" value="AAA_lid_14"/>
    <property type="match status" value="1"/>
</dbReference>
<dbReference type="InterPro" id="IPR002078">
    <property type="entry name" value="Sigma_54_int"/>
</dbReference>
<feature type="domain" description="Sigma-54 factor interaction" evidence="5">
    <location>
        <begin position="279"/>
        <end position="505"/>
    </location>
</feature>
<dbReference type="PROSITE" id="PS50045">
    <property type="entry name" value="SIGMA54_INTERACT_4"/>
    <property type="match status" value="1"/>
</dbReference>
<dbReference type="PANTHER" id="PTHR32071">
    <property type="entry name" value="TRANSCRIPTIONAL REGULATORY PROTEIN"/>
    <property type="match status" value="1"/>
</dbReference>
<evidence type="ECO:0000256" key="1">
    <source>
        <dbReference type="ARBA" id="ARBA00022741"/>
    </source>
</evidence>
<reference evidence="8" key="1">
    <citation type="journal article" date="2020" name="mSystems">
        <title>Genome- and Community-Level Interaction Insights into Carbon Utilization and Element Cycling Functions of Hydrothermarchaeota in Hydrothermal Sediment.</title>
        <authorList>
            <person name="Zhou Z."/>
            <person name="Liu Y."/>
            <person name="Xu W."/>
            <person name="Pan J."/>
            <person name="Luo Z.H."/>
            <person name="Li M."/>
        </authorList>
    </citation>
    <scope>NUCLEOTIDE SEQUENCE [LARGE SCALE GENOMIC DNA]</scope>
    <source>
        <strain evidence="8">SpSt-769</strain>
    </source>
</reference>
<gene>
    <name evidence="8" type="ORF">ENV54_11400</name>
</gene>
<protein>
    <submittedName>
        <fullName evidence="8">PAS domain S-box protein</fullName>
    </submittedName>
</protein>
<evidence type="ECO:0000313" key="8">
    <source>
        <dbReference type="EMBL" id="HGH61888.1"/>
    </source>
</evidence>
<dbReference type="InterPro" id="IPR002197">
    <property type="entry name" value="HTH_Fis"/>
</dbReference>
<dbReference type="SMART" id="SM00091">
    <property type="entry name" value="PAS"/>
    <property type="match status" value="2"/>
</dbReference>
<dbReference type="AlphaFoldDB" id="A0A7C4ASZ5"/>
<organism evidence="8">
    <name type="scientific">Desulfomonile tiedjei</name>
    <dbReference type="NCBI Taxonomy" id="2358"/>
    <lineage>
        <taxon>Bacteria</taxon>
        <taxon>Pseudomonadati</taxon>
        <taxon>Thermodesulfobacteriota</taxon>
        <taxon>Desulfomonilia</taxon>
        <taxon>Desulfomonilales</taxon>
        <taxon>Desulfomonilaceae</taxon>
        <taxon>Desulfomonile</taxon>
    </lineage>
</organism>
<evidence type="ECO:0000256" key="2">
    <source>
        <dbReference type="ARBA" id="ARBA00022840"/>
    </source>
</evidence>
<name>A0A7C4ASZ5_9BACT</name>
<evidence type="ECO:0000259" key="7">
    <source>
        <dbReference type="PROSITE" id="PS50113"/>
    </source>
</evidence>
<feature type="domain" description="PAS" evidence="6">
    <location>
        <begin position="148"/>
        <end position="218"/>
    </location>
</feature>
<dbReference type="Gene3D" id="3.40.50.300">
    <property type="entry name" value="P-loop containing nucleotide triphosphate hydrolases"/>
    <property type="match status" value="1"/>
</dbReference>
<accession>A0A7C4ASZ5</accession>
<evidence type="ECO:0000259" key="6">
    <source>
        <dbReference type="PROSITE" id="PS50112"/>
    </source>
</evidence>
<dbReference type="Gene3D" id="3.30.450.20">
    <property type="entry name" value="PAS domain"/>
    <property type="match status" value="2"/>
</dbReference>
<dbReference type="Pfam" id="PF08448">
    <property type="entry name" value="PAS_4"/>
    <property type="match status" value="2"/>
</dbReference>
<dbReference type="InterPro" id="IPR009057">
    <property type="entry name" value="Homeodomain-like_sf"/>
</dbReference>
<dbReference type="InterPro" id="IPR000014">
    <property type="entry name" value="PAS"/>
</dbReference>
<dbReference type="FunFam" id="3.40.50.300:FF:000006">
    <property type="entry name" value="DNA-binding transcriptional regulator NtrC"/>
    <property type="match status" value="1"/>
</dbReference>
<dbReference type="SUPFAM" id="SSF52540">
    <property type="entry name" value="P-loop containing nucleoside triphosphate hydrolases"/>
    <property type="match status" value="1"/>
</dbReference>
<dbReference type="SUPFAM" id="SSF55785">
    <property type="entry name" value="PYP-like sensor domain (PAS domain)"/>
    <property type="match status" value="2"/>
</dbReference>
<keyword evidence="3" id="KW-0805">Transcription regulation</keyword>
<dbReference type="Gene3D" id="1.10.8.60">
    <property type="match status" value="1"/>
</dbReference>
<proteinExistence type="predicted"/>
<dbReference type="CDD" id="cd00009">
    <property type="entry name" value="AAA"/>
    <property type="match status" value="1"/>
</dbReference>
<dbReference type="InterPro" id="IPR003593">
    <property type="entry name" value="AAA+_ATPase"/>
</dbReference>
<keyword evidence="2" id="KW-0067">ATP-binding</keyword>
<dbReference type="CDD" id="cd00130">
    <property type="entry name" value="PAS"/>
    <property type="match status" value="1"/>
</dbReference>
<dbReference type="InterPro" id="IPR058031">
    <property type="entry name" value="AAA_lid_NorR"/>
</dbReference>
<dbReference type="PROSITE" id="PS50138">
    <property type="entry name" value="BRCA2_REPEAT"/>
    <property type="match status" value="1"/>
</dbReference>
<feature type="domain" description="PAC" evidence="7">
    <location>
        <begin position="218"/>
        <end position="271"/>
    </location>
</feature>
<dbReference type="InterPro" id="IPR025944">
    <property type="entry name" value="Sigma_54_int_dom_CS"/>
</dbReference>
<dbReference type="PROSITE" id="PS00688">
    <property type="entry name" value="SIGMA54_INTERACT_3"/>
    <property type="match status" value="1"/>
</dbReference>
<sequence>MARRSHSGTDAYEQLRLLQSIIDALSAHVAVLDDQGRIILVNEAWRRFADRNGMTWDNGGVGTNYLETCKNASGPHSEEAADVLEAIRSILSGKTTTYHKEYPCHSPEEKRWFQVRLTSFEDGSGKKVVVAHETITEVKKAAEEVRASEERFRAIFTSAQDLIALKDCNLRYTLVNPAFEKLIGLPAQDIVGKKAHEIYGTAAGDHIEELDKRVLQGQTVEEEFERPVHGVLMTFHDTRVPLRNLEGQTIGVCVVSKDVTDRRRLAHKPYERLSDNYYSQAMREAFSKARRAAATDGTILLLGESGCGKDYLARWIHEHSRRSSRPFFAVNCAAISRELAESELFGHEPGAFTGARTRKRGLFELAEGGTLLLNEIGELPLSLQSKLLTFLDSKSFLRVGGDKHIRIDSRIIAATHRNLETEIAQGRFMEALFYRLNVFMIRVPPLRERMADLPILVAQILDNLAVELQLEATPSIDSLSLQQLQNYHWPGNVRELKNVLERSLILSDGGPLRFDIPHNHIARGTSASSSFVPGRKLEQILNDVTMSVISEALRRTGDNTREAALMLGISRDSIYRYLKRLGMQPPKRPRVH</sequence>
<keyword evidence="1" id="KW-0547">Nucleotide-binding</keyword>
<evidence type="ECO:0000256" key="4">
    <source>
        <dbReference type="ARBA" id="ARBA00023163"/>
    </source>
</evidence>
<dbReference type="PANTHER" id="PTHR32071:SF99">
    <property type="entry name" value="TRANSCRIPTIONAL REGULATORY PROTEIN"/>
    <property type="match status" value="1"/>
</dbReference>
<evidence type="ECO:0000259" key="5">
    <source>
        <dbReference type="PROSITE" id="PS50045"/>
    </source>
</evidence>
<dbReference type="NCBIfam" id="TIGR00229">
    <property type="entry name" value="sensory_box"/>
    <property type="match status" value="1"/>
</dbReference>
<dbReference type="SMART" id="SM00382">
    <property type="entry name" value="AAA"/>
    <property type="match status" value="1"/>
</dbReference>